<dbReference type="SUPFAM" id="SSF63380">
    <property type="entry name" value="Riboflavin synthase domain-like"/>
    <property type="match status" value="1"/>
</dbReference>
<dbReference type="PANTHER" id="PTHR43644">
    <property type="entry name" value="NA(+)-TRANSLOCATING NADH-QUINONE REDUCTASE SUBUNIT"/>
    <property type="match status" value="1"/>
</dbReference>
<dbReference type="InterPro" id="IPR001433">
    <property type="entry name" value="OxRdtase_FAD/NAD-bd"/>
</dbReference>
<feature type="domain" description="Cytochrome b/b6 N-terminal region profile" evidence="7">
    <location>
        <begin position="1"/>
        <end position="213"/>
    </location>
</feature>
<feature type="transmembrane region" description="Helical" evidence="6">
    <location>
        <begin position="213"/>
        <end position="229"/>
    </location>
</feature>
<dbReference type="Pfam" id="PF00033">
    <property type="entry name" value="Cytochrome_B"/>
    <property type="match status" value="1"/>
</dbReference>
<dbReference type="GO" id="GO:0016491">
    <property type="term" value="F:oxidoreductase activity"/>
    <property type="evidence" value="ECO:0007669"/>
    <property type="project" value="InterPro"/>
</dbReference>
<proteinExistence type="predicted"/>
<dbReference type="InterPro" id="IPR036010">
    <property type="entry name" value="2Fe-2S_ferredoxin-like_sf"/>
</dbReference>
<evidence type="ECO:0000259" key="7">
    <source>
        <dbReference type="PROSITE" id="PS51002"/>
    </source>
</evidence>
<feature type="transmembrane region" description="Helical" evidence="6">
    <location>
        <begin position="241"/>
        <end position="263"/>
    </location>
</feature>
<evidence type="ECO:0000313" key="10">
    <source>
        <dbReference type="EMBL" id="MBK8523231.1"/>
    </source>
</evidence>
<comment type="subunit">
    <text evidence="1">The main subunits of complex b-c1 are: cytochrome b, cytochrome c1 and the Rieske protein.</text>
</comment>
<reference evidence="10" key="1">
    <citation type="submission" date="2020-10" db="EMBL/GenBank/DDBJ databases">
        <title>Connecting structure to function with the recovery of over 1000 high-quality activated sludge metagenome-assembled genomes encoding full-length rRNA genes using long-read sequencing.</title>
        <authorList>
            <person name="Singleton C.M."/>
            <person name="Petriglieri F."/>
            <person name="Kristensen J.M."/>
            <person name="Kirkegaard R.H."/>
            <person name="Michaelsen T.Y."/>
            <person name="Andersen M.H."/>
            <person name="Karst S.M."/>
            <person name="Dueholm M.S."/>
            <person name="Nielsen P.H."/>
            <person name="Albertsen M."/>
        </authorList>
    </citation>
    <scope>NUCLEOTIDE SEQUENCE</scope>
    <source>
        <strain evidence="10">Hirt_18-Q3-R61-65_BATAC.395</strain>
    </source>
</reference>
<keyword evidence="4" id="KW-0274">FAD</keyword>
<dbReference type="CDD" id="cd00207">
    <property type="entry name" value="fer2"/>
    <property type="match status" value="1"/>
</dbReference>
<dbReference type="CDD" id="cd06189">
    <property type="entry name" value="flavin_oxioreductase"/>
    <property type="match status" value="1"/>
</dbReference>
<dbReference type="AlphaFoldDB" id="A0A9D7JZW7"/>
<dbReference type="InterPro" id="IPR039261">
    <property type="entry name" value="FNR_nucleotide-bd"/>
</dbReference>
<keyword evidence="6" id="KW-0472">Membrane</keyword>
<dbReference type="Proteomes" id="UP000886689">
    <property type="component" value="Unassembled WGS sequence"/>
</dbReference>
<dbReference type="EMBL" id="JADJUC010000002">
    <property type="protein sequence ID" value="MBK8523231.1"/>
    <property type="molecule type" value="Genomic_DNA"/>
</dbReference>
<evidence type="ECO:0000256" key="1">
    <source>
        <dbReference type="ARBA" id="ARBA00011649"/>
    </source>
</evidence>
<evidence type="ECO:0000256" key="3">
    <source>
        <dbReference type="ARBA" id="ARBA00022630"/>
    </source>
</evidence>
<feature type="domain" description="2Fe-2S ferredoxin-type" evidence="8">
    <location>
        <begin position="298"/>
        <end position="388"/>
    </location>
</feature>
<dbReference type="SUPFAM" id="SSF81342">
    <property type="entry name" value="Transmembrane di-heme cytochromes"/>
    <property type="match status" value="1"/>
</dbReference>
<dbReference type="InterPro" id="IPR016174">
    <property type="entry name" value="Di-haem_cyt_TM"/>
</dbReference>
<evidence type="ECO:0000256" key="2">
    <source>
        <dbReference type="ARBA" id="ARBA00022448"/>
    </source>
</evidence>
<gene>
    <name evidence="10" type="ORF">IPL58_03350</name>
</gene>
<dbReference type="GO" id="GO:0016020">
    <property type="term" value="C:membrane"/>
    <property type="evidence" value="ECO:0007669"/>
    <property type="project" value="InterPro"/>
</dbReference>
<dbReference type="Gene3D" id="3.40.50.80">
    <property type="entry name" value="Nucleotide-binding domain of ferredoxin-NADP reductase (FNR) module"/>
    <property type="match status" value="1"/>
</dbReference>
<dbReference type="InterPro" id="IPR027387">
    <property type="entry name" value="Cytb/b6-like_sf"/>
</dbReference>
<keyword evidence="6" id="KW-0812">Transmembrane</keyword>
<dbReference type="Pfam" id="PF00111">
    <property type="entry name" value="Fer2"/>
    <property type="match status" value="1"/>
</dbReference>
<feature type="transmembrane region" description="Helical" evidence="6">
    <location>
        <begin position="37"/>
        <end position="56"/>
    </location>
</feature>
<comment type="caution">
    <text evidence="10">The sequence shown here is derived from an EMBL/GenBank/DDBJ whole genome shotgun (WGS) entry which is preliminary data.</text>
</comment>
<dbReference type="InterPro" id="IPR012675">
    <property type="entry name" value="Beta-grasp_dom_sf"/>
</dbReference>
<protein>
    <submittedName>
        <fullName evidence="10">2Fe-2S iron-sulfur cluster binding domain-containing protein</fullName>
    </submittedName>
</protein>
<evidence type="ECO:0000259" key="9">
    <source>
        <dbReference type="PROSITE" id="PS51384"/>
    </source>
</evidence>
<dbReference type="Gene3D" id="2.40.30.10">
    <property type="entry name" value="Translation factors"/>
    <property type="match status" value="1"/>
</dbReference>
<dbReference type="InterPro" id="IPR008333">
    <property type="entry name" value="Cbr1-like_FAD-bd_dom"/>
</dbReference>
<dbReference type="PROSITE" id="PS51085">
    <property type="entry name" value="2FE2S_FER_2"/>
    <property type="match status" value="1"/>
</dbReference>
<feature type="transmembrane region" description="Helical" evidence="6">
    <location>
        <begin position="114"/>
        <end position="139"/>
    </location>
</feature>
<feature type="transmembrane region" description="Helical" evidence="6">
    <location>
        <begin position="269"/>
        <end position="286"/>
    </location>
</feature>
<keyword evidence="5" id="KW-0408">Iron</keyword>
<dbReference type="Pfam" id="PF00175">
    <property type="entry name" value="NAD_binding_1"/>
    <property type="match status" value="1"/>
</dbReference>
<dbReference type="PROSITE" id="PS51384">
    <property type="entry name" value="FAD_FR"/>
    <property type="match status" value="1"/>
</dbReference>
<organism evidence="10 11">
    <name type="scientific">Candidatus Proximibacter danicus</name>
    <dbReference type="NCBI Taxonomy" id="2954365"/>
    <lineage>
        <taxon>Bacteria</taxon>
        <taxon>Pseudomonadati</taxon>
        <taxon>Pseudomonadota</taxon>
        <taxon>Betaproteobacteria</taxon>
        <taxon>Candidatus Proximibacter</taxon>
    </lineage>
</organism>
<accession>A0A9D7JZW7</accession>
<feature type="transmembrane region" description="Helical" evidence="6">
    <location>
        <begin position="181"/>
        <end position="201"/>
    </location>
</feature>
<dbReference type="InterPro" id="IPR001041">
    <property type="entry name" value="2Fe-2S_ferredoxin-type"/>
</dbReference>
<dbReference type="InterPro" id="IPR005797">
    <property type="entry name" value="Cyt_b/b6_N"/>
</dbReference>
<dbReference type="GO" id="GO:0022904">
    <property type="term" value="P:respiratory electron transport chain"/>
    <property type="evidence" value="ECO:0007669"/>
    <property type="project" value="InterPro"/>
</dbReference>
<sequence>MVKLLQQLLRWCFMRVENVFNLAFGDKLNPFYHLGTISFWQFWLLVITGFYLYIFADTGVHDAFESVEAITHNQWWAGGIMRSIHRYATDGMILTMFLHLIRHFAYDRYRGFRAFSWITGVVLLVLVYVAGINGFMLVWDKLAQFVVVAVAEWFDVLPMFNGTVIRNFLYEGSVNSRLFTLLAFVHLGAPLIVVAIMWVHVQRVPQAHINPPIPIRYAVTLMFIALALVKPILSQGGEADFSVVPTNIGFDWYELGVLALVYVMDPMQLWYLVIGAGVLFVLVPWLPPKRRGTSKAEAAVTFHPANRAVTQRFDETLLDAGLRQGVSLPYECRNGGCGVCKCTVLSGKVDPGLYQPSALSAEELAAGKVLACCATALEDSDIEYDANAIRTNIKEYTARVVDLTKLSYDVMRVSLKLPSTQNIGFKAGQYINIILEDGQRRAFSFANPPHQTGLIELQIRLMPNGRFTTHVFEAMKVGDEVRFEGPIGDFSLRESDRPIVFVAGATGFAPVKSMVEDAFRRGLKREIHLYWGVKQLKDLYMPDLPQQWAKEHANFHFIPVLSEAAPEDNWTGRTGLVHEAILTDFPELKGHEIYACGSVRMVEAIFPFLKAHGAEDGQCFSDAFTLSARSVAFQPLKK</sequence>
<dbReference type="InterPro" id="IPR017927">
    <property type="entry name" value="FAD-bd_FR_type"/>
</dbReference>
<dbReference type="PROSITE" id="PS00197">
    <property type="entry name" value="2FE2S_FER_1"/>
    <property type="match status" value="1"/>
</dbReference>
<dbReference type="PANTHER" id="PTHR43644:SF1">
    <property type="entry name" value="NAD(P)H-FLAVIN REDUCTASE"/>
    <property type="match status" value="1"/>
</dbReference>
<keyword evidence="3" id="KW-0285">Flavoprotein</keyword>
<keyword evidence="6" id="KW-1133">Transmembrane helix</keyword>
<dbReference type="PROSITE" id="PS51002">
    <property type="entry name" value="CYTB_NTER"/>
    <property type="match status" value="1"/>
</dbReference>
<keyword evidence="2" id="KW-0813">Transport</keyword>
<evidence type="ECO:0000313" key="11">
    <source>
        <dbReference type="Proteomes" id="UP000886689"/>
    </source>
</evidence>
<dbReference type="Gene3D" id="3.10.20.30">
    <property type="match status" value="1"/>
</dbReference>
<feature type="domain" description="FAD-binding FR-type" evidence="9">
    <location>
        <begin position="393"/>
        <end position="493"/>
    </location>
</feature>
<dbReference type="InterPro" id="IPR017938">
    <property type="entry name" value="Riboflavin_synthase-like_b-brl"/>
</dbReference>
<dbReference type="Pfam" id="PF00970">
    <property type="entry name" value="FAD_binding_6"/>
    <property type="match status" value="1"/>
</dbReference>
<dbReference type="InterPro" id="IPR006058">
    <property type="entry name" value="2Fe2S_fd_BS"/>
</dbReference>
<dbReference type="SUPFAM" id="SSF52343">
    <property type="entry name" value="Ferredoxin reductase-like, C-terminal NADP-linked domain"/>
    <property type="match status" value="1"/>
</dbReference>
<dbReference type="PRINTS" id="PR00410">
    <property type="entry name" value="PHEHYDRXLASE"/>
</dbReference>
<dbReference type="SUPFAM" id="SSF54292">
    <property type="entry name" value="2Fe-2S ferredoxin-like"/>
    <property type="match status" value="1"/>
</dbReference>
<evidence type="ECO:0000259" key="8">
    <source>
        <dbReference type="PROSITE" id="PS51085"/>
    </source>
</evidence>
<feature type="transmembrane region" description="Helical" evidence="6">
    <location>
        <begin position="145"/>
        <end position="169"/>
    </location>
</feature>
<evidence type="ECO:0000256" key="5">
    <source>
        <dbReference type="ARBA" id="ARBA00023004"/>
    </source>
</evidence>
<evidence type="ECO:0000256" key="6">
    <source>
        <dbReference type="SAM" id="Phobius"/>
    </source>
</evidence>
<dbReference type="GO" id="GO:0009055">
    <property type="term" value="F:electron transfer activity"/>
    <property type="evidence" value="ECO:0007669"/>
    <property type="project" value="InterPro"/>
</dbReference>
<dbReference type="Gene3D" id="1.20.810.10">
    <property type="entry name" value="Cytochrome Bc1 Complex, Chain C"/>
    <property type="match status" value="1"/>
</dbReference>
<evidence type="ECO:0000256" key="4">
    <source>
        <dbReference type="ARBA" id="ARBA00022827"/>
    </source>
</evidence>
<dbReference type="GO" id="GO:0051537">
    <property type="term" value="F:2 iron, 2 sulfur cluster binding"/>
    <property type="evidence" value="ECO:0007669"/>
    <property type="project" value="InterPro"/>
</dbReference>
<name>A0A9D7JZW7_9PROT</name>